<accession>E1QZV2</accession>
<dbReference type="InterPro" id="IPR011009">
    <property type="entry name" value="Kinase-like_dom_sf"/>
</dbReference>
<evidence type="ECO:0000313" key="2">
    <source>
        <dbReference type="EMBL" id="ADK67916.1"/>
    </source>
</evidence>
<dbReference type="GeneID" id="78512223"/>
<dbReference type="Gene3D" id="3.90.1200.10">
    <property type="match status" value="1"/>
</dbReference>
<reference evidence="2 3" key="1">
    <citation type="journal article" date="2010" name="Stand. Genomic Sci.">
        <title>Complete genome sequence of Olsenella uli type strain (VPI D76D-27C).</title>
        <authorList>
            <person name="Goker M."/>
            <person name="Held B."/>
            <person name="Lucas S."/>
            <person name="Nolan M."/>
            <person name="Yasawong M."/>
            <person name="Glavina Del Rio T."/>
            <person name="Tice H."/>
            <person name="Cheng J.F."/>
            <person name="Bruce D."/>
            <person name="Detter J.C."/>
            <person name="Tapia R."/>
            <person name="Han C."/>
            <person name="Goodwin L."/>
            <person name="Pitluck S."/>
            <person name="Liolios K."/>
            <person name="Ivanova N."/>
            <person name="Mavromatis K."/>
            <person name="Mikhailova N."/>
            <person name="Pati A."/>
            <person name="Chen A."/>
            <person name="Palaniappan K."/>
            <person name="Land M."/>
            <person name="Hauser L."/>
            <person name="Chang Y.J."/>
            <person name="Jeffries C.D."/>
            <person name="Rohde M."/>
            <person name="Sikorski J."/>
            <person name="Pukall R."/>
            <person name="Woyke T."/>
            <person name="Bristow J."/>
            <person name="Eisen J.A."/>
            <person name="Markowitz V."/>
            <person name="Hugenholtz P."/>
            <person name="Kyrpides N.C."/>
            <person name="Klenk H.P."/>
            <person name="Lapidus A."/>
        </authorList>
    </citation>
    <scope>NUCLEOTIDE SEQUENCE [LARGE SCALE GENOMIC DNA]</scope>
    <source>
        <strain evidence="3">ATCC 49627 / DSM 7084 / CIP 109912 / JCM 12494 / NCIMB 702895 / VPI D76D-27C</strain>
    </source>
</reference>
<dbReference type="OrthoDB" id="9797603at2"/>
<gene>
    <name evidence="2" type="ordered locus">Olsu_0803</name>
</gene>
<organism evidence="2 3">
    <name type="scientific">Olsenella uli (strain ATCC 49627 / DSM 7084 / CCUG 31166 / CIP 109912 / JCM 12494 / LMG 11480 / NCIMB 702895 / VPI D76D-27C)</name>
    <name type="common">Lactobacillus uli</name>
    <dbReference type="NCBI Taxonomy" id="633147"/>
    <lineage>
        <taxon>Bacteria</taxon>
        <taxon>Bacillati</taxon>
        <taxon>Actinomycetota</taxon>
        <taxon>Coriobacteriia</taxon>
        <taxon>Coriobacteriales</taxon>
        <taxon>Atopobiaceae</taxon>
        <taxon>Olsenella</taxon>
    </lineage>
</organism>
<keyword evidence="2" id="KW-0808">Transferase</keyword>
<feature type="domain" description="Aminoglycoside phosphotransferase" evidence="1">
    <location>
        <begin position="18"/>
        <end position="215"/>
    </location>
</feature>
<protein>
    <submittedName>
        <fullName evidence="2">Aminoglycoside phosphotransferase</fullName>
    </submittedName>
</protein>
<dbReference type="STRING" id="633147.Olsu_0803"/>
<sequence length="258" mass="29225">MKLSDSKVEIVKRGNKVVYHDDERLVKVFNSEKPAADVFNEALNNARVEGTGVRAAEILEVSRVEEGEHKGSWALATRFIPGKTLHELAAADASNADRYLTQLVDLQAEIHSFEAPLLNRQKDKLARMISKCKAIDPTTRYDLEMRVDGMHSGTRVCHGDFIPSNVILSEDDGQLYLCDWAHVTAGLPEVDAAMTFLLFNVEYPESAQRYLDIYSERTDTPKQVIYYWLPVVAAAELSRERKVNEDLLKHWVQVGDYE</sequence>
<dbReference type="GO" id="GO:0016740">
    <property type="term" value="F:transferase activity"/>
    <property type="evidence" value="ECO:0007669"/>
    <property type="project" value="UniProtKB-KW"/>
</dbReference>
<evidence type="ECO:0000313" key="3">
    <source>
        <dbReference type="Proteomes" id="UP000000333"/>
    </source>
</evidence>
<dbReference type="EMBL" id="CP002106">
    <property type="protein sequence ID" value="ADK67916.1"/>
    <property type="molecule type" value="Genomic_DNA"/>
</dbReference>
<dbReference type="InterPro" id="IPR002575">
    <property type="entry name" value="Aminoglycoside_PTrfase"/>
</dbReference>
<proteinExistence type="predicted"/>
<dbReference type="AlphaFoldDB" id="E1QZV2"/>
<dbReference type="SUPFAM" id="SSF56112">
    <property type="entry name" value="Protein kinase-like (PK-like)"/>
    <property type="match status" value="1"/>
</dbReference>
<dbReference type="eggNOG" id="COG3173">
    <property type="taxonomic scope" value="Bacteria"/>
</dbReference>
<dbReference type="RefSeq" id="WP_013251668.1">
    <property type="nucleotide sequence ID" value="NC_014363.1"/>
</dbReference>
<evidence type="ECO:0000259" key="1">
    <source>
        <dbReference type="Pfam" id="PF01636"/>
    </source>
</evidence>
<dbReference type="Proteomes" id="UP000000333">
    <property type="component" value="Chromosome"/>
</dbReference>
<dbReference type="HOGENOM" id="CLU_083624_1_0_11"/>
<keyword evidence="3" id="KW-1185">Reference proteome</keyword>
<dbReference type="Pfam" id="PF01636">
    <property type="entry name" value="APH"/>
    <property type="match status" value="1"/>
</dbReference>
<dbReference type="KEGG" id="ols:Olsu_0803"/>
<name>E1QZV2_OLSUV</name>